<organism evidence="3 4">
    <name type="scientific">Subtercola boreus</name>
    <dbReference type="NCBI Taxonomy" id="120213"/>
    <lineage>
        <taxon>Bacteria</taxon>
        <taxon>Bacillati</taxon>
        <taxon>Actinomycetota</taxon>
        <taxon>Actinomycetes</taxon>
        <taxon>Micrococcales</taxon>
        <taxon>Microbacteriaceae</taxon>
        <taxon>Subtercola</taxon>
    </lineage>
</organism>
<gene>
    <name evidence="3" type="ORF">B7R22_18010</name>
</gene>
<sequence length="272" mass="30058">MVNLSFSTLSAPFYSIDEIIDMAVDNRYDGVELRFVTGRSDLIHLPEFSESLVDTTRQRFEMANLALPCVGTSLLIESSQGPEFTALLEEARSYAALAERLGSPLIRVFAGPPVEESDPEHLFQDIGNAISLIATAIEPYSVRLAVETHGTLSRAEDLAKVLSFSSVQTIGVVWDLMHTLRNGESLEDSAHWLGPRISHVHLRDALSMADDKAHDFVAMGEGAVPAADFMRLLKANHFGGFVSFEWEKFWMPALAEPEVVIPQFASYMRSLA</sequence>
<evidence type="ECO:0000259" key="2">
    <source>
        <dbReference type="Pfam" id="PF01261"/>
    </source>
</evidence>
<dbReference type="InterPro" id="IPR036237">
    <property type="entry name" value="Xyl_isomerase-like_sf"/>
</dbReference>
<name>A0A3E0VQ21_9MICO</name>
<dbReference type="Gene3D" id="3.20.20.150">
    <property type="entry name" value="Divalent-metal-dependent TIM barrel enzymes"/>
    <property type="match status" value="1"/>
</dbReference>
<proteinExistence type="predicted"/>
<feature type="domain" description="Xylose isomerase-like TIM barrel" evidence="2">
    <location>
        <begin position="23"/>
        <end position="256"/>
    </location>
</feature>
<dbReference type="AlphaFoldDB" id="A0A3E0VQ21"/>
<dbReference type="Proteomes" id="UP000256541">
    <property type="component" value="Unassembled WGS sequence"/>
</dbReference>
<dbReference type="EMBL" id="NBXB01000058">
    <property type="protein sequence ID" value="RFA11745.1"/>
    <property type="molecule type" value="Genomic_DNA"/>
</dbReference>
<dbReference type="InterPro" id="IPR050312">
    <property type="entry name" value="IolE/XylAMocC-like"/>
</dbReference>
<evidence type="ECO:0000256" key="1">
    <source>
        <dbReference type="ARBA" id="ARBA00023277"/>
    </source>
</evidence>
<dbReference type="PANTHER" id="PTHR12110">
    <property type="entry name" value="HYDROXYPYRUVATE ISOMERASE"/>
    <property type="match status" value="1"/>
</dbReference>
<keyword evidence="1" id="KW-0119">Carbohydrate metabolism</keyword>
<reference evidence="3 4" key="1">
    <citation type="submission" date="2017-04" db="EMBL/GenBank/DDBJ databases">
        <title>Comparative genome analysis of Subtercola boreus.</title>
        <authorList>
            <person name="Cho Y.-J."/>
            <person name="Cho A."/>
            <person name="Kim O.-S."/>
            <person name="Lee J.-I."/>
        </authorList>
    </citation>
    <scope>NUCLEOTIDE SEQUENCE [LARGE SCALE GENOMIC DNA]</scope>
    <source>
        <strain evidence="3 4">P27479</strain>
    </source>
</reference>
<dbReference type="PANTHER" id="PTHR12110:SF21">
    <property type="entry name" value="XYLOSE ISOMERASE-LIKE TIM BARREL DOMAIN-CONTAINING PROTEIN"/>
    <property type="match status" value="1"/>
</dbReference>
<dbReference type="OrthoDB" id="3248123at2"/>
<dbReference type="InterPro" id="IPR013022">
    <property type="entry name" value="Xyl_isomerase-like_TIM-brl"/>
</dbReference>
<dbReference type="SUPFAM" id="SSF51658">
    <property type="entry name" value="Xylose isomerase-like"/>
    <property type="match status" value="1"/>
</dbReference>
<comment type="caution">
    <text evidence="3">The sequence shown here is derived from an EMBL/GenBank/DDBJ whole genome shotgun (WGS) entry which is preliminary data.</text>
</comment>
<protein>
    <recommendedName>
        <fullName evidence="2">Xylose isomerase-like TIM barrel domain-containing protein</fullName>
    </recommendedName>
</protein>
<dbReference type="RefSeq" id="WP_116413097.1">
    <property type="nucleotide sequence ID" value="NZ_NBXB01000058.1"/>
</dbReference>
<accession>A0A3E0VQ21</accession>
<evidence type="ECO:0000313" key="3">
    <source>
        <dbReference type="EMBL" id="RFA11745.1"/>
    </source>
</evidence>
<dbReference type="Pfam" id="PF01261">
    <property type="entry name" value="AP_endonuc_2"/>
    <property type="match status" value="1"/>
</dbReference>
<evidence type="ECO:0000313" key="4">
    <source>
        <dbReference type="Proteomes" id="UP000256541"/>
    </source>
</evidence>